<dbReference type="PRINTS" id="PR00295">
    <property type="entry name" value="STEFINA"/>
</dbReference>
<evidence type="ECO:0000256" key="5">
    <source>
        <dbReference type="ARBA" id="ARBA00022704"/>
    </source>
</evidence>
<dbReference type="KEGG" id="acs:100558850"/>
<dbReference type="InParanoid" id="A0A803TA47"/>
<comment type="subcellular location">
    <subcellularLocation>
        <location evidence="1">Cytoplasm</location>
    </subcellularLocation>
</comment>
<evidence type="ECO:0000256" key="3">
    <source>
        <dbReference type="ARBA" id="ARBA00022490"/>
    </source>
</evidence>
<dbReference type="GO" id="GO:0004869">
    <property type="term" value="F:cysteine-type endopeptidase inhibitor activity"/>
    <property type="evidence" value="ECO:0000318"/>
    <property type="project" value="GO_Central"/>
</dbReference>
<keyword evidence="5" id="KW-0789">Thiol protease inhibitor</keyword>
<comment type="similarity">
    <text evidence="2">Belongs to the cystatin family.</text>
</comment>
<feature type="domain" description="Cystatin" evidence="6">
    <location>
        <begin position="1"/>
        <end position="98"/>
    </location>
</feature>
<dbReference type="PANTHER" id="PTHR11414">
    <property type="entry name" value="CYSTATIN FAMILY MEMBER"/>
    <property type="match status" value="1"/>
</dbReference>
<proteinExistence type="inferred from homology"/>
<name>A0A803TA47_ANOCA</name>
<reference evidence="7 8" key="1">
    <citation type="submission" date="2009-12" db="EMBL/GenBank/DDBJ databases">
        <title>The Genome Sequence of Anolis carolinensis (Green Anole Lizard).</title>
        <authorList>
            <consortium name="The Genome Sequencing Platform"/>
            <person name="Di Palma F."/>
            <person name="Alfoldi J."/>
            <person name="Heiman D."/>
            <person name="Young S."/>
            <person name="Grabherr M."/>
            <person name="Johnson J."/>
            <person name="Lander E.S."/>
            <person name="Lindblad-Toh K."/>
        </authorList>
    </citation>
    <scope>NUCLEOTIDE SEQUENCE [LARGE SCALE GENOMIC DNA]</scope>
    <source>
        <strain evidence="7 8">JBL SC #1</strain>
    </source>
</reference>
<dbReference type="SMART" id="SM00043">
    <property type="entry name" value="CY"/>
    <property type="match status" value="1"/>
</dbReference>
<evidence type="ECO:0000313" key="8">
    <source>
        <dbReference type="Proteomes" id="UP000001646"/>
    </source>
</evidence>
<dbReference type="OrthoDB" id="2429551at2759"/>
<evidence type="ECO:0000256" key="4">
    <source>
        <dbReference type="ARBA" id="ARBA00022690"/>
    </source>
</evidence>
<dbReference type="Proteomes" id="UP000001646">
    <property type="component" value="Chromosome 2"/>
</dbReference>
<evidence type="ECO:0000256" key="1">
    <source>
        <dbReference type="ARBA" id="ARBA00004496"/>
    </source>
</evidence>
<dbReference type="Pfam" id="PF00031">
    <property type="entry name" value="Cystatin"/>
    <property type="match status" value="1"/>
</dbReference>
<organism evidence="7 8">
    <name type="scientific">Anolis carolinensis</name>
    <name type="common">Green anole</name>
    <name type="synonym">American chameleon</name>
    <dbReference type="NCBI Taxonomy" id="28377"/>
    <lineage>
        <taxon>Eukaryota</taxon>
        <taxon>Metazoa</taxon>
        <taxon>Chordata</taxon>
        <taxon>Craniata</taxon>
        <taxon>Vertebrata</taxon>
        <taxon>Euteleostomi</taxon>
        <taxon>Lepidosauria</taxon>
        <taxon>Squamata</taxon>
        <taxon>Bifurcata</taxon>
        <taxon>Unidentata</taxon>
        <taxon>Episquamata</taxon>
        <taxon>Toxicofera</taxon>
        <taxon>Iguania</taxon>
        <taxon>Dactyloidae</taxon>
        <taxon>Anolis</taxon>
    </lineage>
</organism>
<sequence>MSAGGLSEVRPATTEVQEVVDQVKGEIEQKENKTYSIFKAFEFKSQTVAGVNYFISVDVGHGEYLHLRVFKPLSHTGEKVSLNSYQTGKTASDPLTYF</sequence>
<dbReference type="GeneTree" id="ENSGT00940000155717"/>
<evidence type="ECO:0000259" key="6">
    <source>
        <dbReference type="SMART" id="SM00043"/>
    </source>
</evidence>
<protein>
    <recommendedName>
        <fullName evidence="6">Cystatin domain-containing protein</fullName>
    </recommendedName>
</protein>
<gene>
    <name evidence="7" type="primary">LOC100558850</name>
</gene>
<dbReference type="CDD" id="cd00042">
    <property type="entry name" value="CY"/>
    <property type="match status" value="1"/>
</dbReference>
<dbReference type="InterPro" id="IPR001713">
    <property type="entry name" value="Prot_inh_stefin"/>
</dbReference>
<dbReference type="FunFam" id="3.10.450.10:FF:000001">
    <property type="entry name" value="Cystatin-A"/>
    <property type="match status" value="1"/>
</dbReference>
<dbReference type="Ensembl" id="ENSACAT00000050541.1">
    <property type="protein sequence ID" value="ENSACAP00000032087.1"/>
    <property type="gene ID" value="ENSACAG00000044213.1"/>
</dbReference>
<evidence type="ECO:0000313" key="7">
    <source>
        <dbReference type="Ensembl" id="ENSACAP00000032087.1"/>
    </source>
</evidence>
<dbReference type="Gene3D" id="3.10.450.10">
    <property type="match status" value="1"/>
</dbReference>
<dbReference type="SUPFAM" id="SSF54403">
    <property type="entry name" value="Cystatin/monellin"/>
    <property type="match status" value="1"/>
</dbReference>
<dbReference type="PANTHER" id="PTHR11414:SF20">
    <property type="entry name" value="CYSTATIN-A"/>
    <property type="match status" value="1"/>
</dbReference>
<keyword evidence="8" id="KW-1185">Reference proteome</keyword>
<dbReference type="GeneID" id="100558850"/>
<accession>A0A803TA47</accession>
<dbReference type="InterPro" id="IPR000010">
    <property type="entry name" value="Cystatin_dom"/>
</dbReference>
<keyword evidence="3" id="KW-0963">Cytoplasm</keyword>
<evidence type="ECO:0000256" key="2">
    <source>
        <dbReference type="ARBA" id="ARBA00009403"/>
    </source>
</evidence>
<reference evidence="7" key="2">
    <citation type="submission" date="2025-08" db="UniProtKB">
        <authorList>
            <consortium name="Ensembl"/>
        </authorList>
    </citation>
    <scope>IDENTIFICATION</scope>
</reference>
<dbReference type="AlphaFoldDB" id="A0A803TA47"/>
<dbReference type="GO" id="GO:0005829">
    <property type="term" value="C:cytosol"/>
    <property type="evidence" value="ECO:0000318"/>
    <property type="project" value="GO_Central"/>
</dbReference>
<dbReference type="InterPro" id="IPR046350">
    <property type="entry name" value="Cystatin_sf"/>
</dbReference>
<keyword evidence="4" id="KW-0646">Protease inhibitor</keyword>
<reference evidence="7" key="3">
    <citation type="submission" date="2025-09" db="UniProtKB">
        <authorList>
            <consortium name="Ensembl"/>
        </authorList>
    </citation>
    <scope>IDENTIFICATION</scope>
</reference>